<evidence type="ECO:0000313" key="10">
    <source>
        <dbReference type="EMBL" id="EFE29991.1"/>
    </source>
</evidence>
<dbReference type="RefSeq" id="XP_003010631.1">
    <property type="nucleotide sequence ID" value="XM_003010585.1"/>
</dbReference>
<organism evidence="10 11">
    <name type="scientific">Arthroderma benhamiae (strain ATCC MYA-4681 / CBS 112371)</name>
    <name type="common">Trichophyton mentagrophytes</name>
    <dbReference type="NCBI Taxonomy" id="663331"/>
    <lineage>
        <taxon>Eukaryota</taxon>
        <taxon>Fungi</taxon>
        <taxon>Dikarya</taxon>
        <taxon>Ascomycota</taxon>
        <taxon>Pezizomycotina</taxon>
        <taxon>Eurotiomycetes</taxon>
        <taxon>Eurotiomycetidae</taxon>
        <taxon>Onygenales</taxon>
        <taxon>Arthrodermataceae</taxon>
        <taxon>Trichophyton</taxon>
    </lineage>
</organism>
<feature type="region of interest" description="Disordered" evidence="9">
    <location>
        <begin position="218"/>
        <end position="257"/>
    </location>
</feature>
<dbReference type="AlphaFoldDB" id="D4B4E3"/>
<dbReference type="Pfam" id="PF12829">
    <property type="entry name" value="Mhr1"/>
    <property type="match status" value="1"/>
</dbReference>
<evidence type="ECO:0000256" key="9">
    <source>
        <dbReference type="SAM" id="MobiDB-lite"/>
    </source>
</evidence>
<dbReference type="HOGENOM" id="CLU_715728_0_0_1"/>
<keyword evidence="4" id="KW-0805">Transcription regulation</keyword>
<evidence type="ECO:0000256" key="5">
    <source>
        <dbReference type="ARBA" id="ARBA00023128"/>
    </source>
</evidence>
<dbReference type="EMBL" id="ABSU01000034">
    <property type="protein sequence ID" value="EFE29991.1"/>
    <property type="molecule type" value="Genomic_DNA"/>
</dbReference>
<reference evidence="11" key="1">
    <citation type="journal article" date="2011" name="Genome Biol.">
        <title>Comparative and functional genomics provide insights into the pathogenicity of dermatophytic fungi.</title>
        <authorList>
            <person name="Burmester A."/>
            <person name="Shelest E."/>
            <person name="Gloeckner G."/>
            <person name="Heddergott C."/>
            <person name="Schindler S."/>
            <person name="Staib P."/>
            <person name="Heidel A."/>
            <person name="Felder M."/>
            <person name="Petzold A."/>
            <person name="Szafranski K."/>
            <person name="Feuermann M."/>
            <person name="Pedruzzi I."/>
            <person name="Priebe S."/>
            <person name="Groth M."/>
            <person name="Winkler R."/>
            <person name="Li W."/>
            <person name="Kniemeyer O."/>
            <person name="Schroeckh V."/>
            <person name="Hertweck C."/>
            <person name="Hube B."/>
            <person name="White T.C."/>
            <person name="Platzer M."/>
            <person name="Guthke R."/>
            <person name="Heitman J."/>
            <person name="Woestemeyer J."/>
            <person name="Zipfel P.F."/>
            <person name="Monod M."/>
            <person name="Brakhage A.A."/>
        </authorList>
    </citation>
    <scope>NUCLEOTIDE SEQUENCE [LARGE SCALE GENOMIC DNA]</scope>
    <source>
        <strain evidence="11">ATCC MYA-4681 / CBS 112371</strain>
    </source>
</reference>
<dbReference type="GO" id="GO:0003697">
    <property type="term" value="F:single-stranded DNA binding"/>
    <property type="evidence" value="ECO:0007669"/>
    <property type="project" value="InterPro"/>
</dbReference>
<evidence type="ECO:0000313" key="11">
    <source>
        <dbReference type="Proteomes" id="UP000008866"/>
    </source>
</evidence>
<keyword evidence="3" id="KW-0689">Ribosomal protein</keyword>
<evidence type="ECO:0000256" key="1">
    <source>
        <dbReference type="ARBA" id="ARBA00004173"/>
    </source>
</evidence>
<comment type="similarity">
    <text evidence="2">Belongs to the mitochondrion-specific ribosomal protein mL67 family.</text>
</comment>
<protein>
    <recommendedName>
        <fullName evidence="8">Large ribosomal subunit protein mL67</fullName>
    </recommendedName>
</protein>
<evidence type="ECO:0000256" key="2">
    <source>
        <dbReference type="ARBA" id="ARBA00010741"/>
    </source>
</evidence>
<dbReference type="PANTHER" id="PTHR28184">
    <property type="entry name" value="MITOCHONDRIAL HOMOLOGOUS RECOMBINATION PROTEIN 1"/>
    <property type="match status" value="1"/>
</dbReference>
<evidence type="ECO:0000256" key="6">
    <source>
        <dbReference type="ARBA" id="ARBA00023163"/>
    </source>
</evidence>
<dbReference type="GeneID" id="9524743"/>
<dbReference type="OrthoDB" id="5333655at2759"/>
<dbReference type="InterPro" id="IPR024629">
    <property type="entry name" value="Ribosomal_mL67"/>
</dbReference>
<dbReference type="GO" id="GO:0005840">
    <property type="term" value="C:ribosome"/>
    <property type="evidence" value="ECO:0007669"/>
    <property type="project" value="UniProtKB-KW"/>
</dbReference>
<feature type="region of interest" description="Disordered" evidence="9">
    <location>
        <begin position="346"/>
        <end position="380"/>
    </location>
</feature>
<dbReference type="Proteomes" id="UP000008866">
    <property type="component" value="Unassembled WGS sequence"/>
</dbReference>
<dbReference type="GO" id="GO:1990904">
    <property type="term" value="C:ribonucleoprotein complex"/>
    <property type="evidence" value="ECO:0007669"/>
    <property type="project" value="UniProtKB-KW"/>
</dbReference>
<keyword evidence="5" id="KW-0496">Mitochondrion</keyword>
<dbReference type="KEGG" id="abe:ARB_03332"/>
<feature type="compositionally biased region" description="Basic residues" evidence="9">
    <location>
        <begin position="241"/>
        <end position="257"/>
    </location>
</feature>
<comment type="subcellular location">
    <subcellularLocation>
        <location evidence="1">Mitochondrion</location>
    </subcellularLocation>
</comment>
<proteinExistence type="inferred from homology"/>
<keyword evidence="7" id="KW-0687">Ribonucleoprotein</keyword>
<dbReference type="GO" id="GO:0000150">
    <property type="term" value="F:DNA strand exchange activity"/>
    <property type="evidence" value="ECO:0007669"/>
    <property type="project" value="InterPro"/>
</dbReference>
<evidence type="ECO:0000256" key="3">
    <source>
        <dbReference type="ARBA" id="ARBA00022980"/>
    </source>
</evidence>
<evidence type="ECO:0000256" key="8">
    <source>
        <dbReference type="ARBA" id="ARBA00035185"/>
    </source>
</evidence>
<dbReference type="PANTHER" id="PTHR28184:SF1">
    <property type="entry name" value="LARGE RIBOSOMAL SUBUNIT PROTEIN ML67"/>
    <property type="match status" value="1"/>
</dbReference>
<dbReference type="GO" id="GO:0005739">
    <property type="term" value="C:mitochondrion"/>
    <property type="evidence" value="ECO:0007669"/>
    <property type="project" value="UniProtKB-SubCell"/>
</dbReference>
<evidence type="ECO:0000256" key="4">
    <source>
        <dbReference type="ARBA" id="ARBA00023015"/>
    </source>
</evidence>
<gene>
    <name evidence="10" type="ORF">ARB_03332</name>
</gene>
<keyword evidence="11" id="KW-1185">Reference proteome</keyword>
<dbReference type="eggNOG" id="ENOG502S5F1">
    <property type="taxonomic scope" value="Eukaryota"/>
</dbReference>
<keyword evidence="6" id="KW-0804">Transcription</keyword>
<accession>D4B4E3</accession>
<sequence>MASATTAAAAKTVRLFDPTTAVTTHAVRFPRTQGKQIQGKVRFPNSQAAKNFGQQESARLKKALQHITHGKNIFAYNNFRTNQVVYSLSRSLDWQNVQSQLVYHGKKTVPAALRKDMWVPYFSVHFPNPSLGLEAYKLLREFSRQRQFEPPVQLITNSKESLERKRPQALDEAKKWDKEMSGRIGQIMMKKDRAKVLMDQKATSVADTAAVLAIQAERERRERQQEEEREEEASTEDGKSKEKKLSHKARRRVIRAQKRQQAHEELVRQRIEALEKSMSTKGFQAKIDVEGELADYKVREGEVKLLWADLQDAQYARSWPSTVHHGELEPSREHIISPFLKLYGNDHPSSSSGENLIEEDASTSAPAEEPAKKGLRFWKS</sequence>
<evidence type="ECO:0000256" key="7">
    <source>
        <dbReference type="ARBA" id="ARBA00023274"/>
    </source>
</evidence>
<dbReference type="GO" id="GO:0003735">
    <property type="term" value="F:structural constituent of ribosome"/>
    <property type="evidence" value="ECO:0007669"/>
    <property type="project" value="TreeGrafter"/>
</dbReference>
<dbReference type="OMA" id="GQIMMKK"/>
<name>D4B4E3_ARTBC</name>
<comment type="caution">
    <text evidence="10">The sequence shown here is derived from an EMBL/GenBank/DDBJ whole genome shotgun (WGS) entry which is preliminary data.</text>
</comment>
<dbReference type="STRING" id="663331.D4B4E3"/>